<proteinExistence type="predicted"/>
<gene>
    <name evidence="1" type="ORF">ACE1B6_02285</name>
</gene>
<evidence type="ECO:0000313" key="1">
    <source>
        <dbReference type="EMBL" id="MFB2934082.1"/>
    </source>
</evidence>
<name>A0ABV4Y5Q4_9CYAN</name>
<keyword evidence="2" id="KW-1185">Reference proteome</keyword>
<comment type="caution">
    <text evidence="1">The sequence shown here is derived from an EMBL/GenBank/DDBJ whole genome shotgun (WGS) entry which is preliminary data.</text>
</comment>
<protein>
    <submittedName>
        <fullName evidence="1">Uncharacterized protein</fullName>
    </submittedName>
</protein>
<sequence>MTETKCDRIVKRGRIFPEIQWSEEEKAEWKAELAGISERCQLVFQRVQPELIKTHYNWVTNRKSDKLYRFYEPIDS</sequence>
<accession>A0ABV4Y5Q4</accession>
<organism evidence="1 2">
    <name type="scientific">Floridaenema fluviatile BLCC-F154</name>
    <dbReference type="NCBI Taxonomy" id="3153640"/>
    <lineage>
        <taxon>Bacteria</taxon>
        <taxon>Bacillati</taxon>
        <taxon>Cyanobacteriota</taxon>
        <taxon>Cyanophyceae</taxon>
        <taxon>Oscillatoriophycideae</taxon>
        <taxon>Aerosakkonematales</taxon>
        <taxon>Aerosakkonemataceae</taxon>
        <taxon>Floridanema</taxon>
        <taxon>Floridanema fluviatile</taxon>
    </lineage>
</organism>
<dbReference type="Proteomes" id="UP001576776">
    <property type="component" value="Unassembled WGS sequence"/>
</dbReference>
<dbReference type="RefSeq" id="WP_413255605.1">
    <property type="nucleotide sequence ID" value="NZ_JBHFNS010000016.1"/>
</dbReference>
<evidence type="ECO:0000313" key="2">
    <source>
        <dbReference type="Proteomes" id="UP001576776"/>
    </source>
</evidence>
<reference evidence="1 2" key="1">
    <citation type="submission" date="2024-09" db="EMBL/GenBank/DDBJ databases">
        <title>Floridaenema gen nov. (Aerosakkonemataceae, Aerosakkonematales ord. nov., Cyanobacteria) from benthic tropical and subtropical fresh waters, with the description of four new species.</title>
        <authorList>
            <person name="Moretto J.A."/>
            <person name="Berthold D.E."/>
            <person name="Lefler F.W."/>
            <person name="Huang I.-S."/>
            <person name="Laughinghouse H. IV."/>
        </authorList>
    </citation>
    <scope>NUCLEOTIDE SEQUENCE [LARGE SCALE GENOMIC DNA]</scope>
    <source>
        <strain evidence="1 2">BLCC-F154</strain>
    </source>
</reference>
<dbReference type="EMBL" id="JBHFNS010000016">
    <property type="protein sequence ID" value="MFB2934082.1"/>
    <property type="molecule type" value="Genomic_DNA"/>
</dbReference>